<reference evidence="15 16" key="1">
    <citation type="submission" date="2020-08" db="EMBL/GenBank/DDBJ databases">
        <title>Genomic Encyclopedia of Type Strains, Phase IV (KMG-IV): sequencing the most valuable type-strain genomes for metagenomic binning, comparative biology and taxonomic classification.</title>
        <authorList>
            <person name="Goeker M."/>
        </authorList>
    </citation>
    <scope>NUCLEOTIDE SEQUENCE [LARGE SCALE GENOMIC DNA]</scope>
    <source>
        <strain evidence="15 16">DSM 25701</strain>
    </source>
</reference>
<evidence type="ECO:0000256" key="3">
    <source>
        <dbReference type="ARBA" id="ARBA00022679"/>
    </source>
</evidence>
<dbReference type="SUPFAM" id="SSF69572">
    <property type="entry name" value="Activating enzymes of the ubiquitin-like proteins"/>
    <property type="match status" value="1"/>
</dbReference>
<dbReference type="GO" id="GO:0008641">
    <property type="term" value="F:ubiquitin-like modifier activating enzyme activity"/>
    <property type="evidence" value="ECO:0007669"/>
    <property type="project" value="InterPro"/>
</dbReference>
<comment type="similarity">
    <text evidence="2">Belongs to the HesA/MoeB/ThiF family.</text>
</comment>
<comment type="pathway">
    <text evidence="1">Cofactor biosynthesis; molybdopterin biosynthesis.</text>
</comment>
<dbReference type="AlphaFoldDB" id="A0A840R6Q8"/>
<name>A0A840R6Q8_9GAMM</name>
<dbReference type="PANTHER" id="PTHR10953:SF194">
    <property type="entry name" value="MOLYBDOPTERIN-SYNTHASE ADENYLYLTRANSFERASE"/>
    <property type="match status" value="1"/>
</dbReference>
<dbReference type="Gene3D" id="3.40.50.720">
    <property type="entry name" value="NAD(P)-binding Rossmann-like Domain"/>
    <property type="match status" value="1"/>
</dbReference>
<keyword evidence="5" id="KW-0067">ATP-binding</keyword>
<evidence type="ECO:0000256" key="4">
    <source>
        <dbReference type="ARBA" id="ARBA00022741"/>
    </source>
</evidence>
<dbReference type="EC" id="2.7.7.80" evidence="9"/>
<dbReference type="Pfam" id="PF00899">
    <property type="entry name" value="ThiF"/>
    <property type="match status" value="1"/>
</dbReference>
<comment type="function">
    <text evidence="7">Catalyzes the adenylation by ATP of the carboxyl group of the C-terminal glycine of sulfur carrier protein MoaD.</text>
</comment>
<comment type="caution">
    <text evidence="15">The sequence shown here is derived from an EMBL/GenBank/DDBJ whole genome shotgun (WGS) entry which is preliminary data.</text>
</comment>
<gene>
    <name evidence="15" type="ORF">HNQ57_002445</name>
</gene>
<sequence>MLNPVVTTAVMNELAGESGVMNDEQLLRYSRHILLPGLDVDGQEALLASRVLIVGMGGLGCPVALYLAASGVGELHLADDDTVDLSNLQRQIAHGSSDIGRLKVDSVAASISAINSDTRLLNYPVRLSGDALLKAVAEVDLVVDASDNFTTRFALNQACYSARKPLVSGAAIRGEGQLSVFDFRRDNSPCYRCLYHEADDAALNCSESGVLAPVVGIIGSMQALEALKCLSGLGEPLVGRLLLIDGINMELRQLNLRPDPACPVCSLART</sequence>
<keyword evidence="4" id="KW-0547">Nucleotide-binding</keyword>
<evidence type="ECO:0000313" key="15">
    <source>
        <dbReference type="EMBL" id="MBB5188166.1"/>
    </source>
</evidence>
<dbReference type="GO" id="GO:0004792">
    <property type="term" value="F:thiosulfate-cyanide sulfurtransferase activity"/>
    <property type="evidence" value="ECO:0007669"/>
    <property type="project" value="TreeGrafter"/>
</dbReference>
<dbReference type="InterPro" id="IPR045886">
    <property type="entry name" value="ThiF/MoeB/HesA"/>
</dbReference>
<dbReference type="NCBIfam" id="NF004281">
    <property type="entry name" value="PRK05690.1"/>
    <property type="match status" value="1"/>
</dbReference>
<dbReference type="FunFam" id="3.40.50.720:FF:000033">
    <property type="entry name" value="Adenylyltransferase and sulfurtransferase MOCS3"/>
    <property type="match status" value="1"/>
</dbReference>
<dbReference type="PANTHER" id="PTHR10953">
    <property type="entry name" value="UBIQUITIN-ACTIVATING ENZYME E1"/>
    <property type="match status" value="1"/>
</dbReference>
<dbReference type="Proteomes" id="UP000536640">
    <property type="component" value="Unassembled WGS sequence"/>
</dbReference>
<organism evidence="15 16">
    <name type="scientific">Zhongshania antarctica</name>
    <dbReference type="NCBI Taxonomy" id="641702"/>
    <lineage>
        <taxon>Bacteria</taxon>
        <taxon>Pseudomonadati</taxon>
        <taxon>Pseudomonadota</taxon>
        <taxon>Gammaproteobacteria</taxon>
        <taxon>Cellvibrionales</taxon>
        <taxon>Spongiibacteraceae</taxon>
        <taxon>Zhongshania</taxon>
    </lineage>
</organism>
<comment type="subunit">
    <text evidence="8">Homodimer. Forms a stable heterotetrameric complex of 2 MoeB and 2 MoaD during adenylation of MoaD.</text>
</comment>
<dbReference type="InterPro" id="IPR000594">
    <property type="entry name" value="ThiF_NAD_FAD-bd"/>
</dbReference>
<dbReference type="GO" id="GO:0005829">
    <property type="term" value="C:cytosol"/>
    <property type="evidence" value="ECO:0007669"/>
    <property type="project" value="TreeGrafter"/>
</dbReference>
<evidence type="ECO:0000259" key="14">
    <source>
        <dbReference type="Pfam" id="PF00899"/>
    </source>
</evidence>
<dbReference type="CDD" id="cd00757">
    <property type="entry name" value="ThiF_MoeB_HesA_family"/>
    <property type="match status" value="1"/>
</dbReference>
<proteinExistence type="inferred from homology"/>
<protein>
    <recommendedName>
        <fullName evidence="10">Molybdopterin-synthase adenylyltransferase</fullName>
        <ecNumber evidence="9">2.7.7.80</ecNumber>
    </recommendedName>
    <alternativeName>
        <fullName evidence="13">MoaD protein adenylase</fullName>
    </alternativeName>
    <alternativeName>
        <fullName evidence="11">Molybdopterin-converting factor subunit 1 adenylase</fullName>
    </alternativeName>
    <alternativeName>
        <fullName evidence="12">Sulfur carrier protein MoaD adenylyltransferase</fullName>
    </alternativeName>
</protein>
<dbReference type="InterPro" id="IPR035985">
    <property type="entry name" value="Ubiquitin-activating_enz"/>
</dbReference>
<accession>A0A840R6Q8</accession>
<evidence type="ECO:0000256" key="11">
    <source>
        <dbReference type="ARBA" id="ARBA00075110"/>
    </source>
</evidence>
<dbReference type="EMBL" id="JACHHW010000006">
    <property type="protein sequence ID" value="MBB5188166.1"/>
    <property type="molecule type" value="Genomic_DNA"/>
</dbReference>
<evidence type="ECO:0000256" key="7">
    <source>
        <dbReference type="ARBA" id="ARBA00055169"/>
    </source>
</evidence>
<evidence type="ECO:0000256" key="6">
    <source>
        <dbReference type="ARBA" id="ARBA00052218"/>
    </source>
</evidence>
<evidence type="ECO:0000313" key="16">
    <source>
        <dbReference type="Proteomes" id="UP000536640"/>
    </source>
</evidence>
<comment type="catalytic activity">
    <reaction evidence="6">
        <text>[molybdopterin-synthase sulfur-carrier protein]-C-terminal Gly-Gly + ATP + H(+) = [molybdopterin-synthase sulfur-carrier protein]-C-terminal Gly-Gly-AMP + diphosphate</text>
        <dbReference type="Rhea" id="RHEA:43616"/>
        <dbReference type="Rhea" id="RHEA-COMP:12159"/>
        <dbReference type="Rhea" id="RHEA-COMP:12202"/>
        <dbReference type="ChEBI" id="CHEBI:15378"/>
        <dbReference type="ChEBI" id="CHEBI:30616"/>
        <dbReference type="ChEBI" id="CHEBI:33019"/>
        <dbReference type="ChEBI" id="CHEBI:90618"/>
        <dbReference type="ChEBI" id="CHEBI:90778"/>
        <dbReference type="EC" id="2.7.7.80"/>
    </reaction>
</comment>
<keyword evidence="3 15" id="KW-0808">Transferase</keyword>
<evidence type="ECO:0000256" key="12">
    <source>
        <dbReference type="ARBA" id="ARBA00075328"/>
    </source>
</evidence>
<evidence type="ECO:0000256" key="9">
    <source>
        <dbReference type="ARBA" id="ARBA00066884"/>
    </source>
</evidence>
<evidence type="ECO:0000256" key="10">
    <source>
        <dbReference type="ARBA" id="ARBA00073635"/>
    </source>
</evidence>
<dbReference type="GO" id="GO:0005524">
    <property type="term" value="F:ATP binding"/>
    <property type="evidence" value="ECO:0007669"/>
    <property type="project" value="UniProtKB-KW"/>
</dbReference>
<evidence type="ECO:0000256" key="8">
    <source>
        <dbReference type="ARBA" id="ARBA00063809"/>
    </source>
</evidence>
<dbReference type="GO" id="GO:0008146">
    <property type="term" value="F:sulfotransferase activity"/>
    <property type="evidence" value="ECO:0007669"/>
    <property type="project" value="TreeGrafter"/>
</dbReference>
<evidence type="ECO:0000256" key="2">
    <source>
        <dbReference type="ARBA" id="ARBA00009919"/>
    </source>
</evidence>
<evidence type="ECO:0000256" key="1">
    <source>
        <dbReference type="ARBA" id="ARBA00005046"/>
    </source>
</evidence>
<keyword evidence="15" id="KW-0548">Nucleotidyltransferase</keyword>
<evidence type="ECO:0000256" key="13">
    <source>
        <dbReference type="ARBA" id="ARBA00078531"/>
    </source>
</evidence>
<feature type="domain" description="THIF-type NAD/FAD binding fold" evidence="14">
    <location>
        <begin position="29"/>
        <end position="264"/>
    </location>
</feature>
<dbReference type="GO" id="GO:0061605">
    <property type="term" value="F:molybdopterin-synthase adenylyltransferase activity"/>
    <property type="evidence" value="ECO:0007669"/>
    <property type="project" value="UniProtKB-EC"/>
</dbReference>
<evidence type="ECO:0000256" key="5">
    <source>
        <dbReference type="ARBA" id="ARBA00022840"/>
    </source>
</evidence>
<keyword evidence="16" id="KW-1185">Reference proteome</keyword>